<gene>
    <name evidence="2" type="ORF">HNP49_002341</name>
</gene>
<keyword evidence="1" id="KW-0472">Membrane</keyword>
<dbReference type="EMBL" id="JACHLL010000004">
    <property type="protein sequence ID" value="MBB6342159.1"/>
    <property type="molecule type" value="Genomic_DNA"/>
</dbReference>
<name>A0A7X0BSP6_9PSED</name>
<reference evidence="2 3" key="1">
    <citation type="submission" date="2020-08" db="EMBL/GenBank/DDBJ databases">
        <title>Functional genomics of gut bacteria from endangered species of beetles.</title>
        <authorList>
            <person name="Carlos-Shanley C."/>
        </authorList>
    </citation>
    <scope>NUCLEOTIDE SEQUENCE [LARGE SCALE GENOMIC DNA]</scope>
    <source>
        <strain evidence="2 3">S00202</strain>
    </source>
</reference>
<feature type="transmembrane region" description="Helical" evidence="1">
    <location>
        <begin position="104"/>
        <end position="124"/>
    </location>
</feature>
<keyword evidence="1" id="KW-0812">Transmembrane</keyword>
<proteinExistence type="predicted"/>
<feature type="transmembrane region" description="Helical" evidence="1">
    <location>
        <begin position="12"/>
        <end position="29"/>
    </location>
</feature>
<keyword evidence="1" id="KW-1133">Transmembrane helix</keyword>
<evidence type="ECO:0000313" key="3">
    <source>
        <dbReference type="Proteomes" id="UP000557193"/>
    </source>
</evidence>
<dbReference type="AlphaFoldDB" id="A0A7X0BSP6"/>
<keyword evidence="3" id="KW-1185">Reference proteome</keyword>
<evidence type="ECO:0000256" key="1">
    <source>
        <dbReference type="SAM" id="Phobius"/>
    </source>
</evidence>
<accession>A0A7X0BSP6</accession>
<dbReference type="Proteomes" id="UP000557193">
    <property type="component" value="Unassembled WGS sequence"/>
</dbReference>
<sequence length="146" mass="16837">MMQIKNKRLHITPWEGVLYICLSVVSFYWAEEIIVRYDFWYYFVASQILCLMAHCTFGEREGWIFLLARFSVILIASVASNFMLESIFVSGFWETQLRWLEENLVLYGKGLLFSGLIFGGWLPATGLAITKMLKALITGQVYPTAN</sequence>
<organism evidence="2 3">
    <name type="scientific">Pseudomonas fluvialis</name>
    <dbReference type="NCBI Taxonomy" id="1793966"/>
    <lineage>
        <taxon>Bacteria</taxon>
        <taxon>Pseudomonadati</taxon>
        <taxon>Pseudomonadota</taxon>
        <taxon>Gammaproteobacteria</taxon>
        <taxon>Pseudomonadales</taxon>
        <taxon>Pseudomonadaceae</taxon>
        <taxon>Pseudomonas</taxon>
    </lineage>
</organism>
<comment type="caution">
    <text evidence="2">The sequence shown here is derived from an EMBL/GenBank/DDBJ whole genome shotgun (WGS) entry which is preliminary data.</text>
</comment>
<feature type="transmembrane region" description="Helical" evidence="1">
    <location>
        <begin position="64"/>
        <end position="84"/>
    </location>
</feature>
<evidence type="ECO:0000313" key="2">
    <source>
        <dbReference type="EMBL" id="MBB6342159.1"/>
    </source>
</evidence>
<evidence type="ECO:0008006" key="4">
    <source>
        <dbReference type="Google" id="ProtNLM"/>
    </source>
</evidence>
<dbReference type="RefSeq" id="WP_184683464.1">
    <property type="nucleotide sequence ID" value="NZ_JACHLL010000004.1"/>
</dbReference>
<feature type="transmembrane region" description="Helical" evidence="1">
    <location>
        <begin position="41"/>
        <end position="57"/>
    </location>
</feature>
<protein>
    <recommendedName>
        <fullName evidence="4">Transmembrane protein</fullName>
    </recommendedName>
</protein>